<feature type="active site" description="Glycyl thioester intermediate" evidence="3">
    <location>
        <position position="85"/>
    </location>
</feature>
<evidence type="ECO:0000313" key="7">
    <source>
        <dbReference type="EMBL" id="GME66721.1"/>
    </source>
</evidence>
<gene>
    <name evidence="7" type="ORF">Cboi02_000017000</name>
</gene>
<dbReference type="InterPro" id="IPR023313">
    <property type="entry name" value="UBQ-conjugating_AS"/>
</dbReference>
<keyword evidence="2 4" id="KW-0833">Ubl conjugation pathway</keyword>
<evidence type="ECO:0000256" key="4">
    <source>
        <dbReference type="RuleBase" id="RU362109"/>
    </source>
</evidence>
<dbReference type="CDD" id="cd23797">
    <property type="entry name" value="UBCc_UBE2H"/>
    <property type="match status" value="1"/>
</dbReference>
<dbReference type="SMART" id="SM00212">
    <property type="entry name" value="UBCc"/>
    <property type="match status" value="1"/>
</dbReference>
<evidence type="ECO:0000256" key="3">
    <source>
        <dbReference type="PROSITE-ProRule" id="PRU10133"/>
    </source>
</evidence>
<reference evidence="7" key="1">
    <citation type="submission" date="2023-04" db="EMBL/GenBank/DDBJ databases">
        <title>Candida boidinii NBRC 10035.</title>
        <authorList>
            <person name="Ichikawa N."/>
            <person name="Sato H."/>
            <person name="Tonouchi N."/>
        </authorList>
    </citation>
    <scope>NUCLEOTIDE SEQUENCE</scope>
    <source>
        <strain evidence="7">NBRC 10035</strain>
    </source>
</reference>
<feature type="compositionally biased region" description="Acidic residues" evidence="5">
    <location>
        <begin position="160"/>
        <end position="212"/>
    </location>
</feature>
<dbReference type="Pfam" id="PF00179">
    <property type="entry name" value="UQ_con"/>
    <property type="match status" value="1"/>
</dbReference>
<evidence type="ECO:0000256" key="2">
    <source>
        <dbReference type="ARBA" id="ARBA00022786"/>
    </source>
</evidence>
<dbReference type="Proteomes" id="UP001165120">
    <property type="component" value="Unassembled WGS sequence"/>
</dbReference>
<dbReference type="InterPro" id="IPR000608">
    <property type="entry name" value="UBC"/>
</dbReference>
<dbReference type="FunFam" id="3.10.110.10:FF:000061">
    <property type="entry name" value="Ubiquitin-conjugating enzyme E2 8"/>
    <property type="match status" value="1"/>
</dbReference>
<keyword evidence="4" id="KW-0067">ATP-binding</keyword>
<comment type="caution">
    <text evidence="7">The sequence shown here is derived from an EMBL/GenBank/DDBJ whole genome shotgun (WGS) entry which is preliminary data.</text>
</comment>
<name>A0A9W6WEY1_CANBO</name>
<dbReference type="PROSITE" id="PS00183">
    <property type="entry name" value="UBC_1"/>
    <property type="match status" value="1"/>
</dbReference>
<protein>
    <submittedName>
        <fullName evidence="7">Unnamed protein product</fullName>
    </submittedName>
</protein>
<evidence type="ECO:0000259" key="6">
    <source>
        <dbReference type="PROSITE" id="PS50127"/>
    </source>
</evidence>
<proteinExistence type="inferred from homology"/>
<organism evidence="7 8">
    <name type="scientific">Candida boidinii</name>
    <name type="common">Yeast</name>
    <dbReference type="NCBI Taxonomy" id="5477"/>
    <lineage>
        <taxon>Eukaryota</taxon>
        <taxon>Fungi</taxon>
        <taxon>Dikarya</taxon>
        <taxon>Ascomycota</taxon>
        <taxon>Saccharomycotina</taxon>
        <taxon>Pichiomycetes</taxon>
        <taxon>Pichiales</taxon>
        <taxon>Pichiaceae</taxon>
        <taxon>Ogataea</taxon>
        <taxon>Ogataea/Candida clade</taxon>
    </lineage>
</organism>
<sequence length="212" mass="24392">MSSPKRRIETDVMKLLMSDYNVKLVNDNMQEFFVIFDGPKETPYEGGKWKIHVELPDQYPYKSPSIGFQNKIFHPNIDENSGTVCLDVINQTWSPMFDMFNIFDTFLPQLLCYPNAADPLNSDASSLYTRDQDSYLRKVKDYVIRYASATKENGLLMHSEDEDDDDEDDDAEDEDAEDEEDEGNEDNEEDDLSSLDGSEDDDDDDDLQGMDL</sequence>
<dbReference type="Gene3D" id="3.10.110.10">
    <property type="entry name" value="Ubiquitin Conjugating Enzyme"/>
    <property type="match status" value="1"/>
</dbReference>
<evidence type="ECO:0000256" key="1">
    <source>
        <dbReference type="ARBA" id="ARBA00022679"/>
    </source>
</evidence>
<dbReference type="EMBL" id="BSXN01000027">
    <property type="protein sequence ID" value="GME66721.1"/>
    <property type="molecule type" value="Genomic_DNA"/>
</dbReference>
<feature type="region of interest" description="Disordered" evidence="5">
    <location>
        <begin position="154"/>
        <end position="212"/>
    </location>
</feature>
<evidence type="ECO:0000313" key="8">
    <source>
        <dbReference type="Proteomes" id="UP001165120"/>
    </source>
</evidence>
<dbReference type="AlphaFoldDB" id="A0A9W6WEY1"/>
<accession>A0A9W6WEY1</accession>
<keyword evidence="1" id="KW-0808">Transferase</keyword>
<keyword evidence="8" id="KW-1185">Reference proteome</keyword>
<dbReference type="PROSITE" id="PS50127">
    <property type="entry name" value="UBC_2"/>
    <property type="match status" value="1"/>
</dbReference>
<dbReference type="GO" id="GO:0005524">
    <property type="term" value="F:ATP binding"/>
    <property type="evidence" value="ECO:0007669"/>
    <property type="project" value="UniProtKB-UniRule"/>
</dbReference>
<comment type="similarity">
    <text evidence="4">Belongs to the ubiquitin-conjugating enzyme family.</text>
</comment>
<dbReference type="GO" id="GO:0016740">
    <property type="term" value="F:transferase activity"/>
    <property type="evidence" value="ECO:0007669"/>
    <property type="project" value="UniProtKB-KW"/>
</dbReference>
<feature type="domain" description="UBC core" evidence="6">
    <location>
        <begin position="3"/>
        <end position="148"/>
    </location>
</feature>
<evidence type="ECO:0000256" key="5">
    <source>
        <dbReference type="SAM" id="MobiDB-lite"/>
    </source>
</evidence>
<dbReference type="SUPFAM" id="SSF54495">
    <property type="entry name" value="UBC-like"/>
    <property type="match status" value="1"/>
</dbReference>
<dbReference type="PANTHER" id="PTHR24068">
    <property type="entry name" value="UBIQUITIN-CONJUGATING ENZYME E2"/>
    <property type="match status" value="1"/>
</dbReference>
<keyword evidence="4" id="KW-0547">Nucleotide-binding</keyword>
<dbReference type="InterPro" id="IPR016135">
    <property type="entry name" value="UBQ-conjugating_enzyme/RWD"/>
</dbReference>